<keyword evidence="2" id="KW-0479">Metal-binding</keyword>
<protein>
    <submittedName>
        <fullName evidence="9">Oxidoreductase</fullName>
    </submittedName>
</protein>
<feature type="chain" id="PRO_5004692082" evidence="7">
    <location>
        <begin position="17"/>
        <end position="326"/>
    </location>
</feature>
<keyword evidence="10" id="KW-1185">Reference proteome</keyword>
<dbReference type="SMART" id="SM00702">
    <property type="entry name" value="P4Hc"/>
    <property type="match status" value="1"/>
</dbReference>
<keyword evidence="7" id="KW-0732">Signal</keyword>
<dbReference type="FunFam" id="2.60.120.620:FF:000027">
    <property type="entry name" value="Oxidoreductase, 2OG-Fe(II) oxygenase family family"/>
    <property type="match status" value="1"/>
</dbReference>
<dbReference type="AlphaFoldDB" id="U9WGT0"/>
<evidence type="ECO:0000313" key="10">
    <source>
        <dbReference type="Proteomes" id="UP000001805"/>
    </source>
</evidence>
<organism evidence="9 10">
    <name type="scientific">Neurospora crassa (strain ATCC 24698 / 74-OR23-1A / CBS 708.71 / DSM 1257 / FGSC 987)</name>
    <dbReference type="NCBI Taxonomy" id="367110"/>
    <lineage>
        <taxon>Eukaryota</taxon>
        <taxon>Fungi</taxon>
        <taxon>Dikarya</taxon>
        <taxon>Ascomycota</taxon>
        <taxon>Pezizomycotina</taxon>
        <taxon>Sordariomycetes</taxon>
        <taxon>Sordariomycetidae</taxon>
        <taxon>Sordariales</taxon>
        <taxon>Sordariaceae</taxon>
        <taxon>Neurospora</taxon>
    </lineage>
</organism>
<sequence>MLSYAVALIGILIVFNSPLNNLLFSNVNPHQCPGQIPQLHRIPLSTLNLREDLIALEGNSSLQCMPHTPAPVVHVYSREPLVLYIENFLSLDEREHLLGISEPLFEPSTTTSDGGQTTHRNTTVRDSEVAVIPRTDRVRCIENRAREIQGWRENVFIERLRTQRYRQGGHYNHHFDWSSNRGGWGRVSSFMVWVDDGDGSLVGGGTEFPRMKRSKDSRWCAFIECPGKTANKGDGLEQTPELGVTFKVIPGNAVYWENFRSDGTGRGWVEAWHAGLPVEKGVKVGLNIWSTGYIEQHERDSPITHERDPRRQPRLYPKVIDAGRIT</sequence>
<dbReference type="VEuPathDB" id="FungiDB:NCU00207"/>
<keyword evidence="4" id="KW-0560">Oxidoreductase</keyword>
<dbReference type="PANTHER" id="PTHR10869:SF246">
    <property type="entry name" value="TRANSMEMBRANE PROLYL 4-HYDROXYLASE"/>
    <property type="match status" value="1"/>
</dbReference>
<dbReference type="GO" id="GO:0005783">
    <property type="term" value="C:endoplasmic reticulum"/>
    <property type="evidence" value="ECO:0000318"/>
    <property type="project" value="GO_Central"/>
</dbReference>
<dbReference type="PROSITE" id="PS51471">
    <property type="entry name" value="FE2OG_OXY"/>
    <property type="match status" value="1"/>
</dbReference>
<evidence type="ECO:0000256" key="6">
    <source>
        <dbReference type="SAM" id="MobiDB-lite"/>
    </source>
</evidence>
<dbReference type="GO" id="GO:0031418">
    <property type="term" value="F:L-ascorbic acid binding"/>
    <property type="evidence" value="ECO:0007669"/>
    <property type="project" value="InterPro"/>
</dbReference>
<dbReference type="PANTHER" id="PTHR10869">
    <property type="entry name" value="PROLYL 4-HYDROXYLASE ALPHA SUBUNIT"/>
    <property type="match status" value="1"/>
</dbReference>
<reference evidence="9 10" key="1">
    <citation type="journal article" date="2003" name="Nature">
        <title>The genome sequence of the filamentous fungus Neurospora crassa.</title>
        <authorList>
            <person name="Galagan J.E."/>
            <person name="Calvo S.E."/>
            <person name="Borkovich K.A."/>
            <person name="Selker E.U."/>
            <person name="Read N.D."/>
            <person name="Jaffe D."/>
            <person name="FitzHugh W."/>
            <person name="Ma L.J."/>
            <person name="Smirnov S."/>
            <person name="Purcell S."/>
            <person name="Rehman B."/>
            <person name="Elkins T."/>
            <person name="Engels R."/>
            <person name="Wang S."/>
            <person name="Nielsen C.B."/>
            <person name="Butler J."/>
            <person name="Endrizzi M."/>
            <person name="Qui D."/>
            <person name="Ianakiev P."/>
            <person name="Bell-Pedersen D."/>
            <person name="Nelson M.A."/>
            <person name="Werner-Washburne M."/>
            <person name="Selitrennikoff C.P."/>
            <person name="Kinsey J.A."/>
            <person name="Braun E.L."/>
            <person name="Zelter A."/>
            <person name="Schulte U."/>
            <person name="Kothe G.O."/>
            <person name="Jedd G."/>
            <person name="Mewes W."/>
            <person name="Staben C."/>
            <person name="Marcotte E."/>
            <person name="Greenberg D."/>
            <person name="Roy A."/>
            <person name="Foley K."/>
            <person name="Naylor J."/>
            <person name="Stange-Thomann N."/>
            <person name="Barrett R."/>
            <person name="Gnerre S."/>
            <person name="Kamal M."/>
            <person name="Kamvysselis M."/>
            <person name="Mauceli E."/>
            <person name="Bielke C."/>
            <person name="Rudd S."/>
            <person name="Frishman D."/>
            <person name="Krystofova S."/>
            <person name="Rasmussen C."/>
            <person name="Metzenberg R.L."/>
            <person name="Perkins D.D."/>
            <person name="Kroken S."/>
            <person name="Cogoni C."/>
            <person name="Macino G."/>
            <person name="Catcheside D."/>
            <person name="Li W."/>
            <person name="Pratt R.J."/>
            <person name="Osmani S.A."/>
            <person name="DeSouza C.P."/>
            <person name="Glass L."/>
            <person name="Orbach M.J."/>
            <person name="Berglund J.A."/>
            <person name="Voelker R."/>
            <person name="Yarden O."/>
            <person name="Plamann M."/>
            <person name="Seiler S."/>
            <person name="Dunlap J."/>
            <person name="Radford A."/>
            <person name="Aramayo R."/>
            <person name="Natvig D.O."/>
            <person name="Alex L.A."/>
            <person name="Mannhaupt G."/>
            <person name="Ebbole D.J."/>
            <person name="Freitag M."/>
            <person name="Paulsen I."/>
            <person name="Sachs M.S."/>
            <person name="Lander E.S."/>
            <person name="Nusbaum C."/>
            <person name="Birren B."/>
        </authorList>
    </citation>
    <scope>NUCLEOTIDE SEQUENCE [LARGE SCALE GENOMIC DNA]</scope>
    <source>
        <strain evidence="10">ATCC 24698 / 74-OR23-1A / CBS 708.71 / DSM 1257 / FGSC 987</strain>
    </source>
</reference>
<evidence type="ECO:0000256" key="4">
    <source>
        <dbReference type="ARBA" id="ARBA00023002"/>
    </source>
</evidence>
<comment type="cofactor">
    <cofactor evidence="1">
        <name>L-ascorbate</name>
        <dbReference type="ChEBI" id="CHEBI:38290"/>
    </cofactor>
</comment>
<dbReference type="OrthoDB" id="420380at2759"/>
<dbReference type="InterPro" id="IPR005123">
    <property type="entry name" value="Oxoglu/Fe-dep_dioxygenase_dom"/>
</dbReference>
<evidence type="ECO:0000256" key="1">
    <source>
        <dbReference type="ARBA" id="ARBA00001961"/>
    </source>
</evidence>
<accession>U9WGT0</accession>
<dbReference type="GeneID" id="3872739"/>
<proteinExistence type="predicted"/>
<feature type="compositionally biased region" description="Basic and acidic residues" evidence="6">
    <location>
        <begin position="298"/>
        <end position="311"/>
    </location>
</feature>
<dbReference type="STRING" id="367110.U9WGT0"/>
<dbReference type="InterPro" id="IPR006620">
    <property type="entry name" value="Pro_4_hyd_alph"/>
</dbReference>
<gene>
    <name evidence="9" type="ORF">NCU00207</name>
</gene>
<dbReference type="GO" id="GO:0005506">
    <property type="term" value="F:iron ion binding"/>
    <property type="evidence" value="ECO:0007669"/>
    <property type="project" value="InterPro"/>
</dbReference>
<dbReference type="RefSeq" id="XP_011393785.1">
    <property type="nucleotide sequence ID" value="XM_011395483.1"/>
</dbReference>
<dbReference type="Proteomes" id="UP000001805">
    <property type="component" value="Chromosome 3, Linkage Group III"/>
</dbReference>
<dbReference type="InParanoid" id="U9WGT0"/>
<evidence type="ECO:0000259" key="8">
    <source>
        <dbReference type="PROSITE" id="PS51471"/>
    </source>
</evidence>
<dbReference type="SMR" id="U9WGT0"/>
<evidence type="ECO:0000313" key="9">
    <source>
        <dbReference type="EMBL" id="ESA43303.1"/>
    </source>
</evidence>
<feature type="domain" description="Fe2OG dioxygenase" evidence="8">
    <location>
        <begin position="156"/>
        <end position="292"/>
    </location>
</feature>
<evidence type="ECO:0000256" key="2">
    <source>
        <dbReference type="ARBA" id="ARBA00022723"/>
    </source>
</evidence>
<feature type="region of interest" description="Disordered" evidence="6">
    <location>
        <begin position="298"/>
        <end position="326"/>
    </location>
</feature>
<evidence type="ECO:0000256" key="5">
    <source>
        <dbReference type="ARBA" id="ARBA00023004"/>
    </source>
</evidence>
<evidence type="ECO:0000256" key="3">
    <source>
        <dbReference type="ARBA" id="ARBA00022964"/>
    </source>
</evidence>
<dbReference type="KEGG" id="ncr:NCU00207"/>
<keyword evidence="5" id="KW-0408">Iron</keyword>
<dbReference type="Gene3D" id="2.60.120.620">
    <property type="entry name" value="q2cbj1_9rhob like domain"/>
    <property type="match status" value="1"/>
</dbReference>
<feature type="signal peptide" evidence="7">
    <location>
        <begin position="1"/>
        <end position="16"/>
    </location>
</feature>
<dbReference type="InterPro" id="IPR044862">
    <property type="entry name" value="Pro_4_hyd_alph_FE2OG_OXY"/>
</dbReference>
<keyword evidence="3" id="KW-0223">Dioxygenase</keyword>
<dbReference type="GO" id="GO:0004656">
    <property type="term" value="F:procollagen-proline 4-dioxygenase activity"/>
    <property type="evidence" value="ECO:0000318"/>
    <property type="project" value="GO_Central"/>
</dbReference>
<evidence type="ECO:0000256" key="7">
    <source>
        <dbReference type="SAM" id="SignalP"/>
    </source>
</evidence>
<name>U9WGT0_NEUCR</name>
<dbReference type="EMBL" id="CM002238">
    <property type="protein sequence ID" value="ESA43303.1"/>
    <property type="molecule type" value="Genomic_DNA"/>
</dbReference>
<dbReference type="Pfam" id="PF13640">
    <property type="entry name" value="2OG-FeII_Oxy_3"/>
    <property type="match status" value="1"/>
</dbReference>
<dbReference type="InterPro" id="IPR045054">
    <property type="entry name" value="P4HA-like"/>
</dbReference>